<evidence type="ECO:0008006" key="3">
    <source>
        <dbReference type="Google" id="ProtNLM"/>
    </source>
</evidence>
<name>A0A1F6A258_9BACT</name>
<dbReference type="SUPFAM" id="SSF88723">
    <property type="entry name" value="PIN domain-like"/>
    <property type="match status" value="1"/>
</dbReference>
<dbReference type="InterPro" id="IPR029060">
    <property type="entry name" value="PIN-like_dom_sf"/>
</dbReference>
<gene>
    <name evidence="1" type="ORF">A3D78_01995</name>
</gene>
<dbReference type="EMBL" id="MFJM01000014">
    <property type="protein sequence ID" value="OGG18766.1"/>
    <property type="molecule type" value="Genomic_DNA"/>
</dbReference>
<evidence type="ECO:0000313" key="2">
    <source>
        <dbReference type="Proteomes" id="UP000176253"/>
    </source>
</evidence>
<proteinExistence type="predicted"/>
<accession>A0A1F6A258</accession>
<sequence length="72" mass="8143">MDLFNSNNEFKEQTYPDQYQIVSDPSDRKFVALANATSAILITNDDDLLSIRLDIGVNIMSAEEFNMIIAEL</sequence>
<evidence type="ECO:0000313" key="1">
    <source>
        <dbReference type="EMBL" id="OGG18766.1"/>
    </source>
</evidence>
<organism evidence="1 2">
    <name type="scientific">Candidatus Gottesmanbacteria bacterium RIFCSPHIGHO2_02_FULL_39_14</name>
    <dbReference type="NCBI Taxonomy" id="1798383"/>
    <lineage>
        <taxon>Bacteria</taxon>
        <taxon>Candidatus Gottesmaniibacteriota</taxon>
    </lineage>
</organism>
<comment type="caution">
    <text evidence="1">The sequence shown here is derived from an EMBL/GenBank/DDBJ whole genome shotgun (WGS) entry which is preliminary data.</text>
</comment>
<reference evidence="1 2" key="1">
    <citation type="journal article" date="2016" name="Nat. Commun.">
        <title>Thousands of microbial genomes shed light on interconnected biogeochemical processes in an aquifer system.</title>
        <authorList>
            <person name="Anantharaman K."/>
            <person name="Brown C.T."/>
            <person name="Hug L.A."/>
            <person name="Sharon I."/>
            <person name="Castelle C.J."/>
            <person name="Probst A.J."/>
            <person name="Thomas B.C."/>
            <person name="Singh A."/>
            <person name="Wilkins M.J."/>
            <person name="Karaoz U."/>
            <person name="Brodie E.L."/>
            <person name="Williams K.H."/>
            <person name="Hubbard S.S."/>
            <person name="Banfield J.F."/>
        </authorList>
    </citation>
    <scope>NUCLEOTIDE SEQUENCE [LARGE SCALE GENOMIC DNA]</scope>
</reference>
<protein>
    <recommendedName>
        <fullName evidence="3">PIN domain-containing protein</fullName>
    </recommendedName>
</protein>
<dbReference type="Proteomes" id="UP000176253">
    <property type="component" value="Unassembled WGS sequence"/>
</dbReference>
<dbReference type="AlphaFoldDB" id="A0A1F6A258"/>